<evidence type="ECO:0000256" key="1">
    <source>
        <dbReference type="ARBA" id="ARBA00023015"/>
    </source>
</evidence>
<dbReference type="SMART" id="SM00338">
    <property type="entry name" value="BRLZ"/>
    <property type="match status" value="1"/>
</dbReference>
<dbReference type="PROSITE" id="PS50217">
    <property type="entry name" value="BZIP"/>
    <property type="match status" value="1"/>
</dbReference>
<evidence type="ECO:0000256" key="5">
    <source>
        <dbReference type="ARBA" id="ARBA00023242"/>
    </source>
</evidence>
<dbReference type="InterPro" id="IPR008917">
    <property type="entry name" value="TF_DNA-bd_sf"/>
</dbReference>
<keyword evidence="3" id="KW-0010">Activator</keyword>
<dbReference type="InterPro" id="IPR047167">
    <property type="entry name" value="NFE2-like"/>
</dbReference>
<feature type="domain" description="BZIP" evidence="7">
    <location>
        <begin position="785"/>
        <end position="848"/>
    </location>
</feature>
<dbReference type="Proteomes" id="UP001153636">
    <property type="component" value="Chromosome 14"/>
</dbReference>
<proteinExistence type="predicted"/>
<dbReference type="PANTHER" id="PTHR24411">
    <property type="entry name" value="NUCLEAR FACTOR ERYTHROID 2-RELATED FACTOR"/>
    <property type="match status" value="1"/>
</dbReference>
<evidence type="ECO:0000313" key="9">
    <source>
        <dbReference type="Proteomes" id="UP001153636"/>
    </source>
</evidence>
<evidence type="ECO:0000313" key="8">
    <source>
        <dbReference type="EMBL" id="CAH1103403.1"/>
    </source>
</evidence>
<keyword evidence="5" id="KW-0539">Nucleus</keyword>
<feature type="region of interest" description="Disordered" evidence="6">
    <location>
        <begin position="882"/>
        <end position="904"/>
    </location>
</feature>
<evidence type="ECO:0000256" key="6">
    <source>
        <dbReference type="SAM" id="MobiDB-lite"/>
    </source>
</evidence>
<feature type="compositionally biased region" description="Basic and acidic residues" evidence="6">
    <location>
        <begin position="893"/>
        <end position="904"/>
    </location>
</feature>
<evidence type="ECO:0000256" key="3">
    <source>
        <dbReference type="ARBA" id="ARBA00023159"/>
    </source>
</evidence>
<dbReference type="InterPro" id="IPR046347">
    <property type="entry name" value="bZIP_sf"/>
</dbReference>
<keyword evidence="4" id="KW-0804">Transcription</keyword>
<keyword evidence="9" id="KW-1185">Reference proteome</keyword>
<dbReference type="PROSITE" id="PS00036">
    <property type="entry name" value="BZIP_BASIC"/>
    <property type="match status" value="1"/>
</dbReference>
<evidence type="ECO:0000256" key="4">
    <source>
        <dbReference type="ARBA" id="ARBA00023163"/>
    </source>
</evidence>
<reference evidence="8" key="1">
    <citation type="submission" date="2022-01" db="EMBL/GenBank/DDBJ databases">
        <authorList>
            <person name="King R."/>
        </authorList>
    </citation>
    <scope>NUCLEOTIDE SEQUENCE</scope>
</reference>
<accession>A0A9P0CMT4</accession>
<dbReference type="CDD" id="cd14698">
    <property type="entry name" value="bZIP_CNC"/>
    <property type="match status" value="1"/>
</dbReference>
<feature type="region of interest" description="Disordered" evidence="6">
    <location>
        <begin position="312"/>
        <end position="338"/>
    </location>
</feature>
<dbReference type="SUPFAM" id="SSF57959">
    <property type="entry name" value="Leucine zipper domain"/>
    <property type="match status" value="1"/>
</dbReference>
<dbReference type="Pfam" id="PF03131">
    <property type="entry name" value="bZIP_Maf"/>
    <property type="match status" value="1"/>
</dbReference>
<dbReference type="PANTHER" id="PTHR24411:SF55">
    <property type="entry name" value="SEGMENTATION PROTEIN CAP'N'COLLAR"/>
    <property type="match status" value="1"/>
</dbReference>
<dbReference type="GO" id="GO:0000981">
    <property type="term" value="F:DNA-binding transcription factor activity, RNA polymerase II-specific"/>
    <property type="evidence" value="ECO:0007669"/>
    <property type="project" value="TreeGrafter"/>
</dbReference>
<sequence length="904" mass="102084">MLCLKKVYRDELLQLALLLSILRVNHDSFYDNIYDNLDFDNGTSWRSITPAILRSHYVSPKSLDSVLLNYQRDLFADLNSLGRFNRDNFRNPDVTTYLLNINRTASSVNTDPLPVPNAPVAQNQSDNVVNEGEANAIDVGISLSQEDMDLIEVLWKQDVDLGFTVDNIKPEKENIKVEPDDPATSINVKDKDDIEKLKTLQAINEDAIKQEKDEDPWSGFDYTIDTETGEYVIKGEADSENSEEVSDSVDLTLEDLALPLPEFFLDEALRLIDLEDETSQENTVNLKELENLPTETNSTSVQSVVEPNAAADVKAASKADDISSSSEEVLPKEDSDDDFDFLNMIQTPQFHHPHHRAPFQSRMPFVRTMSMEQRWQDLANLLSLPSPDGGGIHHPFSHHHHHLHNYTHHPHPHSMGYSPEAARGVLLHNATLPTPIGDLNSSVPYSNLGGTNFGSAVASSMNLTNSSEPMGESSNTPHYKLEPSHDIYYQNGSSEINQTDGFLSSILNDEDLQLMDMAMNEGMYTMRMLDGNSTINNVGANNTSTTMSRNDMERMDTSSDSAVSSMGSERVPSLSDGEWGDGGSDSGHTSTEHYVTDYTTKLRPYDYSYSNRQLNNGIGNSDSTRIPPVAQKKHQMYGKRFFQDHNSSNSSHSPATPLKYEYREPASSYITNQSEGAVGPKVPEMKYSCSMEFGIQGHLNRNPVNHIQHNHTYHLPAESSGAMQRPVIRDKSKQRKAEDEHLTRDEKRARALNVPISVDDIINLPMDEFNERLSKYDLSEAQLSLIRDIRRRGKNKVAAQNCRKRKLDQILSLADEVKDMKDRKMRLIADHEYVKNECKRYRDKYQQLYRHVFQNLRDPDGNQYSPYQWSLQTSADGSIILVPRSNSSVSNQDPKDPLQNHKEP</sequence>
<name>A0A9P0CMT4_9CUCU</name>
<feature type="region of interest" description="Disordered" evidence="6">
    <location>
        <begin position="540"/>
        <end position="592"/>
    </location>
</feature>
<dbReference type="GO" id="GO:0005634">
    <property type="term" value="C:nucleus"/>
    <property type="evidence" value="ECO:0007669"/>
    <property type="project" value="TreeGrafter"/>
</dbReference>
<gene>
    <name evidence="8" type="ORF">PSYICH_LOCUS4407</name>
</gene>
<organism evidence="8 9">
    <name type="scientific">Psylliodes chrysocephalus</name>
    <dbReference type="NCBI Taxonomy" id="3402493"/>
    <lineage>
        <taxon>Eukaryota</taxon>
        <taxon>Metazoa</taxon>
        <taxon>Ecdysozoa</taxon>
        <taxon>Arthropoda</taxon>
        <taxon>Hexapoda</taxon>
        <taxon>Insecta</taxon>
        <taxon>Pterygota</taxon>
        <taxon>Neoptera</taxon>
        <taxon>Endopterygota</taxon>
        <taxon>Coleoptera</taxon>
        <taxon>Polyphaga</taxon>
        <taxon>Cucujiformia</taxon>
        <taxon>Chrysomeloidea</taxon>
        <taxon>Chrysomelidae</taxon>
        <taxon>Galerucinae</taxon>
        <taxon>Alticini</taxon>
        <taxon>Psylliodes</taxon>
    </lineage>
</organism>
<keyword evidence="2" id="KW-0238">DNA-binding</keyword>
<keyword evidence="1" id="KW-0805">Transcription regulation</keyword>
<evidence type="ECO:0000259" key="7">
    <source>
        <dbReference type="PROSITE" id="PS50217"/>
    </source>
</evidence>
<dbReference type="EMBL" id="OV651826">
    <property type="protein sequence ID" value="CAH1103403.1"/>
    <property type="molecule type" value="Genomic_DNA"/>
</dbReference>
<dbReference type="OrthoDB" id="7458135at2759"/>
<dbReference type="AlphaFoldDB" id="A0A9P0CMT4"/>
<dbReference type="SUPFAM" id="SSF47454">
    <property type="entry name" value="A DNA-binding domain in eukaryotic transcription factors"/>
    <property type="match status" value="1"/>
</dbReference>
<protein>
    <recommendedName>
        <fullName evidence="7">BZIP domain-containing protein</fullName>
    </recommendedName>
</protein>
<dbReference type="Gene3D" id="1.10.880.10">
    <property type="entry name" value="Transcription factor, Skn-1-like, DNA-binding domain"/>
    <property type="match status" value="1"/>
</dbReference>
<feature type="compositionally biased region" description="Polar residues" evidence="6">
    <location>
        <begin position="558"/>
        <end position="567"/>
    </location>
</feature>
<dbReference type="InterPro" id="IPR004826">
    <property type="entry name" value="bZIP_Maf"/>
</dbReference>
<feature type="compositionally biased region" description="Polar residues" evidence="6">
    <location>
        <begin position="540"/>
        <end position="549"/>
    </location>
</feature>
<evidence type="ECO:0000256" key="2">
    <source>
        <dbReference type="ARBA" id="ARBA00023125"/>
    </source>
</evidence>
<dbReference type="GO" id="GO:0000978">
    <property type="term" value="F:RNA polymerase II cis-regulatory region sequence-specific DNA binding"/>
    <property type="evidence" value="ECO:0007669"/>
    <property type="project" value="InterPro"/>
</dbReference>
<dbReference type="InterPro" id="IPR004827">
    <property type="entry name" value="bZIP"/>
</dbReference>
<dbReference type="FunFam" id="1.10.880.10:FF:000004">
    <property type="entry name" value="Nuclear factor, erythroid 2"/>
    <property type="match status" value="1"/>
</dbReference>